<dbReference type="PANTHER" id="PTHR44196:SF2">
    <property type="entry name" value="SHORT-CHAIN DEHYDROGENASE-RELATED"/>
    <property type="match status" value="1"/>
</dbReference>
<dbReference type="Pfam" id="PF00106">
    <property type="entry name" value="adh_short"/>
    <property type="match status" value="1"/>
</dbReference>
<protein>
    <submittedName>
        <fullName evidence="5">Short-chain dehydrogenase</fullName>
    </submittedName>
</protein>
<dbReference type="Gene3D" id="3.40.50.720">
    <property type="entry name" value="NAD(P)-binding Rossmann-like Domain"/>
    <property type="match status" value="1"/>
</dbReference>
<dbReference type="PIRSF" id="PIRSF000126">
    <property type="entry name" value="11-beta-HSD1"/>
    <property type="match status" value="1"/>
</dbReference>
<dbReference type="RefSeq" id="WP_064581844.1">
    <property type="nucleotide sequence ID" value="NZ_CP015878.1"/>
</dbReference>
<accession>A0A1A9K7Z5</accession>
<dbReference type="Proteomes" id="UP000077748">
    <property type="component" value="Chromosome"/>
</dbReference>
<dbReference type="EMBL" id="CP015878">
    <property type="protein sequence ID" value="ANI13113.1"/>
    <property type="molecule type" value="Genomic_DNA"/>
</dbReference>
<dbReference type="GO" id="GO:0016491">
    <property type="term" value="F:oxidoreductase activity"/>
    <property type="evidence" value="ECO:0007669"/>
    <property type="project" value="UniProtKB-KW"/>
</dbReference>
<dbReference type="InterPro" id="IPR036291">
    <property type="entry name" value="NAD(P)-bd_dom_sf"/>
</dbReference>
<dbReference type="SUPFAM" id="SSF51735">
    <property type="entry name" value="NAD(P)-binding Rossmann-fold domains"/>
    <property type="match status" value="1"/>
</dbReference>
<name>A0A1A9K7Z5_9PSED</name>
<dbReference type="PRINTS" id="PR00080">
    <property type="entry name" value="SDRFAMILY"/>
</dbReference>
<keyword evidence="2" id="KW-0560">Oxidoreductase</keyword>
<comment type="similarity">
    <text evidence="1 3">Belongs to the short-chain dehydrogenases/reductases (SDR) family.</text>
</comment>
<organism evidence="5 6">
    <name type="scientific">Pseudomonas citronellolis</name>
    <dbReference type="NCBI Taxonomy" id="53408"/>
    <lineage>
        <taxon>Bacteria</taxon>
        <taxon>Pseudomonadati</taxon>
        <taxon>Pseudomonadota</taxon>
        <taxon>Gammaproteobacteria</taxon>
        <taxon>Pseudomonadales</taxon>
        <taxon>Pseudomonadaceae</taxon>
        <taxon>Pseudomonas</taxon>
    </lineage>
</organism>
<dbReference type="PRINTS" id="PR00081">
    <property type="entry name" value="GDHRDH"/>
</dbReference>
<evidence type="ECO:0000259" key="4">
    <source>
        <dbReference type="SMART" id="SM00822"/>
    </source>
</evidence>
<sequence>MPRYALITGASSGIGLALAEALARRGQALILVARQRDALESIAYELAQRFGVDVLFRICDLSEPLQLSGLLHELEQSGRQIELLVNNAGFGSGGAFVEQDWSREQEMIELNVLALARLCHAIGGQMARSGGGQILNVASVVGFMPGPWMSNYYASKAYVLHLSEALRSELKRHGVKVSVLCPGPTRTAFFRNASVEAARLDGSKLMMSPEEVALITMKALRRNKAIIIPGWRNRLMAWSPRLAPRWLVRWIAGRANRSVLPNP</sequence>
<gene>
    <name evidence="5" type="ORF">A9C11_03535</name>
</gene>
<evidence type="ECO:0000256" key="2">
    <source>
        <dbReference type="ARBA" id="ARBA00023002"/>
    </source>
</evidence>
<dbReference type="PANTHER" id="PTHR44196">
    <property type="entry name" value="DEHYDROGENASE/REDUCTASE SDR FAMILY MEMBER 7B"/>
    <property type="match status" value="1"/>
</dbReference>
<evidence type="ECO:0000313" key="5">
    <source>
        <dbReference type="EMBL" id="ANI13113.1"/>
    </source>
</evidence>
<evidence type="ECO:0000256" key="1">
    <source>
        <dbReference type="ARBA" id="ARBA00006484"/>
    </source>
</evidence>
<evidence type="ECO:0000313" key="6">
    <source>
        <dbReference type="Proteomes" id="UP000077748"/>
    </source>
</evidence>
<dbReference type="SMART" id="SM00822">
    <property type="entry name" value="PKS_KR"/>
    <property type="match status" value="1"/>
</dbReference>
<feature type="domain" description="Ketoreductase" evidence="4">
    <location>
        <begin position="3"/>
        <end position="186"/>
    </location>
</feature>
<proteinExistence type="inferred from homology"/>
<evidence type="ECO:0000256" key="3">
    <source>
        <dbReference type="RuleBase" id="RU000363"/>
    </source>
</evidence>
<dbReference type="CDD" id="cd05233">
    <property type="entry name" value="SDR_c"/>
    <property type="match status" value="1"/>
</dbReference>
<reference evidence="5 6" key="1">
    <citation type="submission" date="2016-05" db="EMBL/GenBank/DDBJ databases">
        <title>Genome Sequence of Pseudomonas citronellolis Strain SJTE-3, an Estrogens and Persistent Organic Pollutants degradation strain.</title>
        <authorList>
            <person name="Liang R."/>
        </authorList>
    </citation>
    <scope>NUCLEOTIDE SEQUENCE [LARGE SCALE GENOMIC DNA]</scope>
    <source>
        <strain evidence="5 6">SJTE-3</strain>
    </source>
</reference>
<dbReference type="AlphaFoldDB" id="A0A1A9K7Z5"/>
<dbReference type="InterPro" id="IPR057326">
    <property type="entry name" value="KR_dom"/>
</dbReference>
<dbReference type="GO" id="GO:0016020">
    <property type="term" value="C:membrane"/>
    <property type="evidence" value="ECO:0007669"/>
    <property type="project" value="TreeGrafter"/>
</dbReference>
<dbReference type="InterPro" id="IPR002347">
    <property type="entry name" value="SDR_fam"/>
</dbReference>